<organism evidence="2 3">
    <name type="scientific">Nonomuraea turkmeniaca</name>
    <dbReference type="NCBI Taxonomy" id="103838"/>
    <lineage>
        <taxon>Bacteria</taxon>
        <taxon>Bacillati</taxon>
        <taxon>Actinomycetota</taxon>
        <taxon>Actinomycetes</taxon>
        <taxon>Streptosporangiales</taxon>
        <taxon>Streptosporangiaceae</taxon>
        <taxon>Nonomuraea</taxon>
    </lineage>
</organism>
<dbReference type="Proteomes" id="UP000309128">
    <property type="component" value="Unassembled WGS sequence"/>
</dbReference>
<dbReference type="EMBL" id="VCKY01000021">
    <property type="protein sequence ID" value="TMR23216.1"/>
    <property type="molecule type" value="Genomic_DNA"/>
</dbReference>
<feature type="compositionally biased region" description="Polar residues" evidence="1">
    <location>
        <begin position="117"/>
        <end position="135"/>
    </location>
</feature>
<evidence type="ECO:0008006" key="4">
    <source>
        <dbReference type="Google" id="ProtNLM"/>
    </source>
</evidence>
<keyword evidence="3" id="KW-1185">Reference proteome</keyword>
<feature type="compositionally biased region" description="Basic and acidic residues" evidence="1">
    <location>
        <begin position="102"/>
        <end position="116"/>
    </location>
</feature>
<sequence length="165" mass="17514">MAMGRPGGVIDARDPLQEGPVRLVTNPELSPSNVDKTAHTAGVTFLGQFIDHDVTFDETSPLGVPTSPEQSPNSRTPGLDLDSVYGGGPAADPQLHNPSDPAKLRLESGGRFEDLPRTSSRATSGWWTCSRSRGWTRQAAASERRRGRAPGQSPAHGPGGIRPAR</sequence>
<feature type="region of interest" description="Disordered" evidence="1">
    <location>
        <begin position="56"/>
        <end position="165"/>
    </location>
</feature>
<dbReference type="InterPro" id="IPR010255">
    <property type="entry name" value="Haem_peroxidase_sf"/>
</dbReference>
<dbReference type="OrthoDB" id="105077at2"/>
<feature type="compositionally biased region" description="Polar residues" evidence="1">
    <location>
        <begin position="67"/>
        <end position="76"/>
    </location>
</feature>
<protein>
    <recommendedName>
        <fullName evidence="4">Peroxidase</fullName>
    </recommendedName>
</protein>
<accession>A0A5S4FR75</accession>
<dbReference type="AlphaFoldDB" id="A0A5S4FR75"/>
<reference evidence="2 3" key="1">
    <citation type="submission" date="2019-05" db="EMBL/GenBank/DDBJ databases">
        <title>Draft genome sequence of Nonomuraea turkmeniaca DSM 43926.</title>
        <authorList>
            <person name="Saricaoglu S."/>
            <person name="Isik K."/>
        </authorList>
    </citation>
    <scope>NUCLEOTIDE SEQUENCE [LARGE SCALE GENOMIC DNA]</scope>
    <source>
        <strain evidence="2 3">DSM 43926</strain>
    </source>
</reference>
<gene>
    <name evidence="2" type="ORF">ETD86_08910</name>
</gene>
<dbReference type="GO" id="GO:0020037">
    <property type="term" value="F:heme binding"/>
    <property type="evidence" value="ECO:0007669"/>
    <property type="project" value="InterPro"/>
</dbReference>
<dbReference type="RefSeq" id="WP_138665626.1">
    <property type="nucleotide sequence ID" value="NZ_VCKY01000021.1"/>
</dbReference>
<comment type="caution">
    <text evidence="2">The sequence shown here is derived from an EMBL/GenBank/DDBJ whole genome shotgun (WGS) entry which is preliminary data.</text>
</comment>
<evidence type="ECO:0000313" key="2">
    <source>
        <dbReference type="EMBL" id="TMR23216.1"/>
    </source>
</evidence>
<name>A0A5S4FR75_9ACTN</name>
<proteinExistence type="predicted"/>
<dbReference type="GO" id="GO:0004601">
    <property type="term" value="F:peroxidase activity"/>
    <property type="evidence" value="ECO:0007669"/>
    <property type="project" value="InterPro"/>
</dbReference>
<evidence type="ECO:0000313" key="3">
    <source>
        <dbReference type="Proteomes" id="UP000309128"/>
    </source>
</evidence>
<dbReference type="Gene3D" id="1.10.640.10">
    <property type="entry name" value="Haem peroxidase domain superfamily, animal type"/>
    <property type="match status" value="1"/>
</dbReference>
<feature type="region of interest" description="Disordered" evidence="1">
    <location>
        <begin position="1"/>
        <end position="35"/>
    </location>
</feature>
<dbReference type="GO" id="GO:0006979">
    <property type="term" value="P:response to oxidative stress"/>
    <property type="evidence" value="ECO:0007669"/>
    <property type="project" value="InterPro"/>
</dbReference>
<dbReference type="SUPFAM" id="SSF48113">
    <property type="entry name" value="Heme-dependent peroxidases"/>
    <property type="match status" value="1"/>
</dbReference>
<evidence type="ECO:0000256" key="1">
    <source>
        <dbReference type="SAM" id="MobiDB-lite"/>
    </source>
</evidence>
<dbReference type="InterPro" id="IPR037120">
    <property type="entry name" value="Haem_peroxidase_sf_animal"/>
</dbReference>